<name>A0A077QD94_XENBV</name>
<reference evidence="1" key="1">
    <citation type="submission" date="2013-07" db="EMBL/GenBank/DDBJ databases">
        <title>Sub-species coevolution in mutualistic symbiosis.</title>
        <authorList>
            <person name="Murfin K."/>
            <person name="Klassen J."/>
            <person name="Lee M."/>
            <person name="Forst S."/>
            <person name="Stock P."/>
            <person name="Goodrich-Blair H."/>
        </authorList>
    </citation>
    <scope>NUCLEOTIDE SEQUENCE [LARGE SCALE GENOMIC DNA]</scope>
    <source>
        <strain evidence="1">Intermedium</strain>
    </source>
</reference>
<proteinExistence type="predicted"/>
<dbReference type="HOGENOM" id="CLU_3278837_0_0_6"/>
<gene>
    <name evidence="1" type="ORF">XBI1_1450010</name>
</gene>
<accession>A0A077QD94</accession>
<protein>
    <submittedName>
        <fullName evidence="1">Uncharacterized protein</fullName>
    </submittedName>
</protein>
<evidence type="ECO:0000313" key="1">
    <source>
        <dbReference type="EMBL" id="CDH31399.1"/>
    </source>
</evidence>
<organism evidence="1">
    <name type="scientific">Xenorhabdus bovienii str. Intermedium</name>
    <dbReference type="NCBI Taxonomy" id="1379677"/>
    <lineage>
        <taxon>Bacteria</taxon>
        <taxon>Pseudomonadati</taxon>
        <taxon>Pseudomonadota</taxon>
        <taxon>Gammaproteobacteria</taxon>
        <taxon>Enterobacterales</taxon>
        <taxon>Morganellaceae</taxon>
        <taxon>Xenorhabdus</taxon>
    </lineage>
</organism>
<comment type="caution">
    <text evidence="1">The sequence shown here is derived from an EMBL/GenBank/DDBJ whole genome shotgun (WGS) entry which is preliminary data.</text>
</comment>
<dbReference type="AlphaFoldDB" id="A0A077QD94"/>
<dbReference type="Proteomes" id="UP000028480">
    <property type="component" value="Unassembled WGS sequence"/>
</dbReference>
<dbReference type="EMBL" id="CBTB010000052">
    <property type="protein sequence ID" value="CDH31399.1"/>
    <property type="molecule type" value="Genomic_DNA"/>
</dbReference>
<sequence>MGNLGRNENLISTRIAQELEEKFSLARTKGACIPFCVNTFS</sequence>